<evidence type="ECO:0000256" key="2">
    <source>
        <dbReference type="ARBA" id="ARBA00007639"/>
    </source>
</evidence>
<evidence type="ECO:0000256" key="3">
    <source>
        <dbReference type="ARBA" id="ARBA00022729"/>
    </source>
</evidence>
<sequence length="625" mass="69352">MGFRIKKSYWILILGIVILGGCVYKVAHGSNQPDEGTEFVIGVSQANLTEPWRVAMNDEIRKEADRHKGLQVIFTDAAHSNDKQKQDIDKLLGFGIDLLIISTNDSENLKPIIAQVHKKIPVIVLGRAIGGYDYTLFIGPANETIGRNAGQLVADLAGDQQVNLVEIQGLAESPPVLERSKGFKEILQNHPNIHQVDTIVADWNRDKAEDQMLETIKNHPQIDIVFAHSDAMALGARRAFEKKGIQGVKIIGVDGLEGENGGLDLVRRDILTGTFAYRTGGKESIQYAMDLLQGKSGIPKKILLRVNKITKDSVDQYVHNKQNILHAPKQHKHPIELGFVQVGTESSWRAANSSSIKKAAQDFGIELKFKNANQSMENQIKAIRSFIRERVDVIAFSPVVQTGYEDVLREAKMAGIPVILTDRELGLKDDSLWLTSIGSDFQEEGRRAARWLLEQTKGVKKEINIVELQGTSGSSPAVYRKKGFEELLKNNSNYHIIASKSADFTKEAGRRVMKEYLKKYGDKIQVVYAHNDDMALGAIEAIEESGKNPGKDILIISVDATREALNALSAGKLNLTVECNPLLGPELMKAITDYVEGKEIPVKIITEEGIFSQENAKRDYLNRAY</sequence>
<feature type="domain" description="Periplasmic binding protein" evidence="5">
    <location>
        <begin position="41"/>
        <end position="295"/>
    </location>
</feature>
<dbReference type="Pfam" id="PF13407">
    <property type="entry name" value="Peripla_BP_4"/>
    <property type="match status" value="2"/>
</dbReference>
<dbReference type="CDD" id="cd06308">
    <property type="entry name" value="PBP1_sensor_kinase-like"/>
    <property type="match status" value="1"/>
</dbReference>
<dbReference type="EMBL" id="JBHMAF010000167">
    <property type="protein sequence ID" value="MFB9760754.1"/>
    <property type="molecule type" value="Genomic_DNA"/>
</dbReference>
<evidence type="ECO:0000256" key="4">
    <source>
        <dbReference type="SAM" id="Phobius"/>
    </source>
</evidence>
<proteinExistence type="inferred from homology"/>
<dbReference type="InterPro" id="IPR028082">
    <property type="entry name" value="Peripla_BP_I"/>
</dbReference>
<keyword evidence="4" id="KW-0472">Membrane</keyword>
<evidence type="ECO:0000313" key="6">
    <source>
        <dbReference type="EMBL" id="MFB9760754.1"/>
    </source>
</evidence>
<dbReference type="PROSITE" id="PS51257">
    <property type="entry name" value="PROKAR_LIPOPROTEIN"/>
    <property type="match status" value="1"/>
</dbReference>
<dbReference type="PANTHER" id="PTHR46847">
    <property type="entry name" value="D-ALLOSE-BINDING PERIPLASMIC PROTEIN-RELATED"/>
    <property type="match status" value="1"/>
</dbReference>
<keyword evidence="7" id="KW-1185">Reference proteome</keyword>
<reference evidence="6 7" key="1">
    <citation type="submission" date="2024-09" db="EMBL/GenBank/DDBJ databases">
        <authorList>
            <person name="Sun Q."/>
            <person name="Mori K."/>
        </authorList>
    </citation>
    <scope>NUCLEOTIDE SEQUENCE [LARGE SCALE GENOMIC DNA]</scope>
    <source>
        <strain evidence="6 7">JCM 11201</strain>
    </source>
</reference>
<comment type="caution">
    <text evidence="6">The sequence shown here is derived from an EMBL/GenBank/DDBJ whole genome shotgun (WGS) entry which is preliminary data.</text>
</comment>
<evidence type="ECO:0000256" key="1">
    <source>
        <dbReference type="ARBA" id="ARBA00004196"/>
    </source>
</evidence>
<feature type="transmembrane region" description="Helical" evidence="4">
    <location>
        <begin position="9"/>
        <end position="27"/>
    </location>
</feature>
<dbReference type="CDD" id="cd06309">
    <property type="entry name" value="PBP1_galactofuranose_YtfQ-like"/>
    <property type="match status" value="1"/>
</dbReference>
<feature type="domain" description="Periplasmic binding protein" evidence="5">
    <location>
        <begin position="338"/>
        <end position="599"/>
    </location>
</feature>
<dbReference type="Gene3D" id="3.40.50.2300">
    <property type="match status" value="4"/>
</dbReference>
<dbReference type="SUPFAM" id="SSF53822">
    <property type="entry name" value="Periplasmic binding protein-like I"/>
    <property type="match status" value="2"/>
</dbReference>
<accession>A0ABV5WJE7</accession>
<dbReference type="Proteomes" id="UP001589609">
    <property type="component" value="Unassembled WGS sequence"/>
</dbReference>
<dbReference type="PANTHER" id="PTHR46847:SF3">
    <property type="entry name" value="GALACTOFURANOSE-BINDING PROTEIN YTFQ"/>
    <property type="match status" value="1"/>
</dbReference>
<organism evidence="6 7">
    <name type="scientific">Ectobacillus funiculus</name>
    <dbReference type="NCBI Taxonomy" id="137993"/>
    <lineage>
        <taxon>Bacteria</taxon>
        <taxon>Bacillati</taxon>
        <taxon>Bacillota</taxon>
        <taxon>Bacilli</taxon>
        <taxon>Bacillales</taxon>
        <taxon>Bacillaceae</taxon>
        <taxon>Ectobacillus</taxon>
    </lineage>
</organism>
<gene>
    <name evidence="6" type="ORF">ACFFMS_20950</name>
</gene>
<evidence type="ECO:0000259" key="5">
    <source>
        <dbReference type="Pfam" id="PF13407"/>
    </source>
</evidence>
<protein>
    <submittedName>
        <fullName evidence="6">Substrate-binding domain-containing protein</fullName>
    </submittedName>
</protein>
<comment type="similarity">
    <text evidence="2">Belongs to the bacterial solute-binding protein 2 family.</text>
</comment>
<comment type="subcellular location">
    <subcellularLocation>
        <location evidence="1">Cell envelope</location>
    </subcellularLocation>
</comment>
<keyword evidence="4" id="KW-1133">Transmembrane helix</keyword>
<name>A0ABV5WJE7_9BACI</name>
<evidence type="ECO:0000313" key="7">
    <source>
        <dbReference type="Proteomes" id="UP001589609"/>
    </source>
</evidence>
<keyword evidence="3" id="KW-0732">Signal</keyword>
<keyword evidence="4" id="KW-0812">Transmembrane</keyword>
<dbReference type="RefSeq" id="WP_379951057.1">
    <property type="nucleotide sequence ID" value="NZ_JBHMAF010000167.1"/>
</dbReference>
<dbReference type="InterPro" id="IPR025997">
    <property type="entry name" value="SBP_2_dom"/>
</dbReference>